<keyword evidence="2" id="KW-1185">Reference proteome</keyword>
<evidence type="ECO:0000313" key="2">
    <source>
        <dbReference type="Proteomes" id="UP000603227"/>
    </source>
</evidence>
<gene>
    <name evidence="1" type="ORF">GCM10017771_92970</name>
</gene>
<reference evidence="1" key="1">
    <citation type="journal article" date="2014" name="Int. J. Syst. Evol. Microbiol.">
        <title>Complete genome sequence of Corynebacterium casei LMG S-19264T (=DSM 44701T), isolated from a smear-ripened cheese.</title>
        <authorList>
            <consortium name="US DOE Joint Genome Institute (JGI-PGF)"/>
            <person name="Walter F."/>
            <person name="Albersmeier A."/>
            <person name="Kalinowski J."/>
            <person name="Ruckert C."/>
        </authorList>
    </citation>
    <scope>NUCLEOTIDE SEQUENCE</scope>
    <source>
        <strain evidence="1">CGMCC 4.7403</strain>
    </source>
</reference>
<comment type="caution">
    <text evidence="1">The sequence shown here is derived from an EMBL/GenBank/DDBJ whole genome shotgun (WGS) entry which is preliminary data.</text>
</comment>
<dbReference type="Proteomes" id="UP000603227">
    <property type="component" value="Unassembled WGS sequence"/>
</dbReference>
<organism evidence="1 2">
    <name type="scientific">Streptomyces capitiformicae</name>
    <dbReference type="NCBI Taxonomy" id="2014920"/>
    <lineage>
        <taxon>Bacteria</taxon>
        <taxon>Bacillati</taxon>
        <taxon>Actinomycetota</taxon>
        <taxon>Actinomycetes</taxon>
        <taxon>Kitasatosporales</taxon>
        <taxon>Streptomycetaceae</taxon>
        <taxon>Streptomyces</taxon>
    </lineage>
</organism>
<evidence type="ECO:0000313" key="1">
    <source>
        <dbReference type="EMBL" id="GHE69232.1"/>
    </source>
</evidence>
<accession>A0A918ZSY5</accession>
<reference evidence="1" key="2">
    <citation type="submission" date="2020-09" db="EMBL/GenBank/DDBJ databases">
        <authorList>
            <person name="Sun Q."/>
            <person name="Zhou Y."/>
        </authorList>
    </citation>
    <scope>NUCLEOTIDE SEQUENCE</scope>
    <source>
        <strain evidence="1">CGMCC 4.7403</strain>
    </source>
</reference>
<dbReference type="EMBL" id="BNAT01000073">
    <property type="protein sequence ID" value="GHE69232.1"/>
    <property type="molecule type" value="Genomic_DNA"/>
</dbReference>
<dbReference type="AlphaFoldDB" id="A0A918ZSY5"/>
<proteinExistence type="predicted"/>
<protein>
    <submittedName>
        <fullName evidence="1">Uncharacterized protein</fullName>
    </submittedName>
</protein>
<name>A0A918ZSY5_9ACTN</name>
<sequence>MVDVAREHLQVNRFGFAEYEDMIELAHGVDAPRVVGVLSSIVELVLAGEDDMLDSLSDGAQADFVVPLGMCARMLSSGDYSALELVSAACTVRYSAESHMSEFPGDLAQMLSQLPR</sequence>